<dbReference type="RefSeq" id="WP_344875195.1">
    <property type="nucleotide sequence ID" value="NZ_BAABAL010000009.1"/>
</dbReference>
<accession>A0ABP7S596</accession>
<sequence length="122" mass="13215">MSRVITALGLALLSVIALSSPASAGPRKFSCTPQMLAKECGKPFQVPSGKSVSVKYTSSGYPASLRAYNADGHHLLAVKDPALFAEFLLWHNDTNRTITVQIEALYLGGRRQGFVSGTYWVR</sequence>
<proteinExistence type="predicted"/>
<evidence type="ECO:0000313" key="3">
    <source>
        <dbReference type="Proteomes" id="UP001501747"/>
    </source>
</evidence>
<keyword evidence="1" id="KW-0732">Signal</keyword>
<feature type="chain" id="PRO_5047436628" description="Secreted protein" evidence="1">
    <location>
        <begin position="25"/>
        <end position="122"/>
    </location>
</feature>
<keyword evidence="3" id="KW-1185">Reference proteome</keyword>
<evidence type="ECO:0000313" key="2">
    <source>
        <dbReference type="EMBL" id="GAA4006875.1"/>
    </source>
</evidence>
<dbReference type="EMBL" id="BAABAL010000009">
    <property type="protein sequence ID" value="GAA4006875.1"/>
    <property type="molecule type" value="Genomic_DNA"/>
</dbReference>
<gene>
    <name evidence="2" type="ORF">GCM10022247_30840</name>
</gene>
<organism evidence="2 3">
    <name type="scientific">Allokutzneria multivorans</name>
    <dbReference type="NCBI Taxonomy" id="1142134"/>
    <lineage>
        <taxon>Bacteria</taxon>
        <taxon>Bacillati</taxon>
        <taxon>Actinomycetota</taxon>
        <taxon>Actinomycetes</taxon>
        <taxon>Pseudonocardiales</taxon>
        <taxon>Pseudonocardiaceae</taxon>
        <taxon>Allokutzneria</taxon>
    </lineage>
</organism>
<name>A0ABP7S596_9PSEU</name>
<feature type="signal peptide" evidence="1">
    <location>
        <begin position="1"/>
        <end position="24"/>
    </location>
</feature>
<protein>
    <recommendedName>
        <fullName evidence="4">Secreted protein</fullName>
    </recommendedName>
</protein>
<dbReference type="Proteomes" id="UP001501747">
    <property type="component" value="Unassembled WGS sequence"/>
</dbReference>
<reference evidence="3" key="1">
    <citation type="journal article" date="2019" name="Int. J. Syst. Evol. Microbiol.">
        <title>The Global Catalogue of Microorganisms (GCM) 10K type strain sequencing project: providing services to taxonomists for standard genome sequencing and annotation.</title>
        <authorList>
            <consortium name="The Broad Institute Genomics Platform"/>
            <consortium name="The Broad Institute Genome Sequencing Center for Infectious Disease"/>
            <person name="Wu L."/>
            <person name="Ma J."/>
        </authorList>
    </citation>
    <scope>NUCLEOTIDE SEQUENCE [LARGE SCALE GENOMIC DNA]</scope>
    <source>
        <strain evidence="3">JCM 17342</strain>
    </source>
</reference>
<comment type="caution">
    <text evidence="2">The sequence shown here is derived from an EMBL/GenBank/DDBJ whole genome shotgun (WGS) entry which is preliminary data.</text>
</comment>
<evidence type="ECO:0008006" key="4">
    <source>
        <dbReference type="Google" id="ProtNLM"/>
    </source>
</evidence>
<evidence type="ECO:0000256" key="1">
    <source>
        <dbReference type="SAM" id="SignalP"/>
    </source>
</evidence>